<dbReference type="EMBL" id="CABFOC020000014">
    <property type="protein sequence ID" value="CAH0046132.1"/>
    <property type="molecule type" value="Genomic_DNA"/>
</dbReference>
<feature type="compositionally biased region" description="Low complexity" evidence="1">
    <location>
        <begin position="100"/>
        <end position="112"/>
    </location>
</feature>
<evidence type="ECO:0000313" key="2">
    <source>
        <dbReference type="EMBL" id="CAH0046132.1"/>
    </source>
</evidence>
<sequence>MPKRSSAAATPGGGGPSQRKTVTTPGSRSDTLAHDQLLVPSKMVEVRRPWGHQPNPLQPSVPSAADQNSGSQMLNAWLLQDTAEDPFHAIAALVVGTGTATTSKSTAISQTADSLSVNRSEQEGTVATCGSWTEGDG</sequence>
<comment type="caution">
    <text evidence="2">The sequence shown here is derived from an EMBL/GenBank/DDBJ whole genome shotgun (WGS) entry which is preliminary data.</text>
</comment>
<proteinExistence type="predicted"/>
<feature type="compositionally biased region" description="Polar residues" evidence="1">
    <location>
        <begin position="58"/>
        <end position="69"/>
    </location>
</feature>
<feature type="region of interest" description="Disordered" evidence="1">
    <location>
        <begin position="100"/>
        <end position="137"/>
    </location>
</feature>
<reference evidence="3" key="1">
    <citation type="submission" date="2019-06" db="EMBL/GenBank/DDBJ databases">
        <authorList>
            <person name="Broberg M."/>
        </authorList>
    </citation>
    <scope>NUCLEOTIDE SEQUENCE [LARGE SCALE GENOMIC DNA]</scope>
</reference>
<gene>
    <name evidence="2" type="ORF">CSOL1703_00011860</name>
</gene>
<evidence type="ECO:0000256" key="1">
    <source>
        <dbReference type="SAM" id="MobiDB-lite"/>
    </source>
</evidence>
<organism evidence="2 3">
    <name type="scientific">Clonostachys solani</name>
    <dbReference type="NCBI Taxonomy" id="160281"/>
    <lineage>
        <taxon>Eukaryota</taxon>
        <taxon>Fungi</taxon>
        <taxon>Dikarya</taxon>
        <taxon>Ascomycota</taxon>
        <taxon>Pezizomycotina</taxon>
        <taxon>Sordariomycetes</taxon>
        <taxon>Hypocreomycetidae</taxon>
        <taxon>Hypocreales</taxon>
        <taxon>Bionectriaceae</taxon>
        <taxon>Clonostachys</taxon>
    </lineage>
</organism>
<keyword evidence="3" id="KW-1185">Reference proteome</keyword>
<dbReference type="Proteomes" id="UP000775872">
    <property type="component" value="Unassembled WGS sequence"/>
</dbReference>
<reference evidence="2 3" key="2">
    <citation type="submission" date="2021-10" db="EMBL/GenBank/DDBJ databases">
        <authorList>
            <person name="Piombo E."/>
        </authorList>
    </citation>
    <scope>NUCLEOTIDE SEQUENCE [LARGE SCALE GENOMIC DNA]</scope>
</reference>
<protein>
    <submittedName>
        <fullName evidence="2">Uncharacterized protein</fullName>
    </submittedName>
</protein>
<name>A0A9N9WA25_9HYPO</name>
<feature type="region of interest" description="Disordered" evidence="1">
    <location>
        <begin position="1"/>
        <end position="69"/>
    </location>
</feature>
<feature type="compositionally biased region" description="Low complexity" evidence="1">
    <location>
        <begin position="1"/>
        <end position="10"/>
    </location>
</feature>
<feature type="compositionally biased region" description="Polar residues" evidence="1">
    <location>
        <begin position="113"/>
        <end position="131"/>
    </location>
</feature>
<feature type="compositionally biased region" description="Polar residues" evidence="1">
    <location>
        <begin position="18"/>
        <end position="30"/>
    </location>
</feature>
<evidence type="ECO:0000313" key="3">
    <source>
        <dbReference type="Proteomes" id="UP000775872"/>
    </source>
</evidence>
<dbReference type="AlphaFoldDB" id="A0A9N9WA25"/>
<accession>A0A9N9WA25</accession>
<dbReference type="OrthoDB" id="10421931at2759"/>